<feature type="compositionally biased region" description="Polar residues" evidence="4">
    <location>
        <begin position="86"/>
        <end position="100"/>
    </location>
</feature>
<dbReference type="InterPro" id="IPR009071">
    <property type="entry name" value="HMG_box_dom"/>
</dbReference>
<sequence>MAHPSSNHGQPSPPHSNQEDYPLSEYGHSPMPPQPVQRPYTPPTSYPAQQYVSNYSDPVEHQMQYTQEYNDSPAFYREATYRTPPRQITNDGIQTRSGRSLGTPMTASSPSSRMSASPRPRKKKGKDKGMVYQIEEPLSVMTREYDVPVEDMNVWCNRPDADRYAEVNGKQKGKIPRPMNSFMLYRRAYKERIKKWGQQGDNNQLISSVAGLSWNLEPEDIKAEYARLAIVERDNHAKAFPDYKFAPNKNTKKRGRDEDDDSDGEWEGGSSYSGKRRRGRHDRDVTRSRSSTPAQVVYGTPQYHPSSYQANNPHLMPPLAYNHWPHAAVQYDQSYQYEQPLTYHPQPHAIQYAPTSMPAQYTQYDSQLVSIPPTTEGMMQGELVAGPDYGIDPNLADYAPTANYLYGGSFVEEDRSRIVRNSQNMYEEEEPAIHPGLQTLAPAEPMWSPEAQGNVGSAFDAEFNRFNQEQ</sequence>
<feature type="compositionally biased region" description="Polar residues" evidence="4">
    <location>
        <begin position="46"/>
        <end position="56"/>
    </location>
</feature>
<keyword evidence="1 3" id="KW-0238">DNA-binding</keyword>
<dbReference type="Pfam" id="PF00505">
    <property type="entry name" value="HMG_box"/>
    <property type="match status" value="1"/>
</dbReference>
<dbReference type="PANTHER" id="PTHR10270">
    <property type="entry name" value="SOX TRANSCRIPTION FACTOR"/>
    <property type="match status" value="1"/>
</dbReference>
<dbReference type="SUPFAM" id="SSF47095">
    <property type="entry name" value="HMG-box"/>
    <property type="match status" value="1"/>
</dbReference>
<keyword evidence="7" id="KW-1185">Reference proteome</keyword>
<feature type="domain" description="HMG box" evidence="5">
    <location>
        <begin position="175"/>
        <end position="244"/>
    </location>
</feature>
<evidence type="ECO:0000256" key="1">
    <source>
        <dbReference type="ARBA" id="ARBA00023125"/>
    </source>
</evidence>
<organism evidence="6 7">
    <name type="scientific">Knufia fluminis</name>
    <dbReference type="NCBI Taxonomy" id="191047"/>
    <lineage>
        <taxon>Eukaryota</taxon>
        <taxon>Fungi</taxon>
        <taxon>Dikarya</taxon>
        <taxon>Ascomycota</taxon>
        <taxon>Pezizomycotina</taxon>
        <taxon>Eurotiomycetes</taxon>
        <taxon>Chaetothyriomycetidae</taxon>
        <taxon>Chaetothyriales</taxon>
        <taxon>Trichomeriaceae</taxon>
        <taxon>Knufia</taxon>
    </lineage>
</organism>
<comment type="caution">
    <text evidence="6">The sequence shown here is derived from an EMBL/GenBank/DDBJ whole genome shotgun (WGS) entry which is preliminary data.</text>
</comment>
<dbReference type="Proteomes" id="UP001316803">
    <property type="component" value="Unassembled WGS sequence"/>
</dbReference>
<name>A0AAN8EQI0_9EURO</name>
<proteinExistence type="predicted"/>
<feature type="compositionally biased region" description="Pro residues" evidence="4">
    <location>
        <begin position="30"/>
        <end position="45"/>
    </location>
</feature>
<dbReference type="InterPro" id="IPR050140">
    <property type="entry name" value="SRY-related_HMG-box_TF-like"/>
</dbReference>
<dbReference type="GO" id="GO:0030154">
    <property type="term" value="P:cell differentiation"/>
    <property type="evidence" value="ECO:0007669"/>
    <property type="project" value="TreeGrafter"/>
</dbReference>
<dbReference type="PANTHER" id="PTHR10270:SF161">
    <property type="entry name" value="SEX-DETERMINING REGION Y PROTEIN"/>
    <property type="match status" value="1"/>
</dbReference>
<dbReference type="EMBL" id="JAKLMC020000005">
    <property type="protein sequence ID" value="KAK5956322.1"/>
    <property type="molecule type" value="Genomic_DNA"/>
</dbReference>
<keyword evidence="2" id="KW-0804">Transcription</keyword>
<feature type="compositionally biased region" description="Polar residues" evidence="4">
    <location>
        <begin position="1"/>
        <end position="10"/>
    </location>
</feature>
<reference evidence="6 7" key="1">
    <citation type="submission" date="2022-12" db="EMBL/GenBank/DDBJ databases">
        <title>Genomic features and morphological characterization of a novel Knufia sp. strain isolated from spacecraft assembly facility.</title>
        <authorList>
            <person name="Teixeira M."/>
            <person name="Chander A.M."/>
            <person name="Stajich J.E."/>
            <person name="Venkateswaran K."/>
        </authorList>
    </citation>
    <scope>NUCLEOTIDE SEQUENCE [LARGE SCALE GENOMIC DNA]</scope>
    <source>
        <strain evidence="6 7">FJI-L2-BK-P2</strain>
    </source>
</reference>
<keyword evidence="3" id="KW-0539">Nucleus</keyword>
<dbReference type="SMART" id="SM00398">
    <property type="entry name" value="HMG"/>
    <property type="match status" value="1"/>
</dbReference>
<feature type="DNA-binding region" description="HMG box" evidence="3">
    <location>
        <begin position="175"/>
        <end position="244"/>
    </location>
</feature>
<feature type="region of interest" description="Disordered" evidence="4">
    <location>
        <begin position="241"/>
        <end position="301"/>
    </location>
</feature>
<protein>
    <recommendedName>
        <fullName evidence="5">HMG box domain-containing protein</fullName>
    </recommendedName>
</protein>
<dbReference type="CDD" id="cd01389">
    <property type="entry name" value="HMG-box_ROX1-like"/>
    <property type="match status" value="1"/>
</dbReference>
<dbReference type="GO" id="GO:0000122">
    <property type="term" value="P:negative regulation of transcription by RNA polymerase II"/>
    <property type="evidence" value="ECO:0007669"/>
    <property type="project" value="TreeGrafter"/>
</dbReference>
<evidence type="ECO:0000256" key="4">
    <source>
        <dbReference type="SAM" id="MobiDB-lite"/>
    </source>
</evidence>
<evidence type="ECO:0000313" key="6">
    <source>
        <dbReference type="EMBL" id="KAK5956322.1"/>
    </source>
</evidence>
<accession>A0AAN8EQI0</accession>
<gene>
    <name evidence="6" type="ORF">OHC33_002898</name>
</gene>
<feature type="region of interest" description="Disordered" evidence="4">
    <location>
        <begin position="446"/>
        <end position="470"/>
    </location>
</feature>
<feature type="compositionally biased region" description="Low complexity" evidence="4">
    <location>
        <begin position="103"/>
        <end position="118"/>
    </location>
</feature>
<evidence type="ECO:0000313" key="7">
    <source>
        <dbReference type="Proteomes" id="UP001316803"/>
    </source>
</evidence>
<dbReference type="Gene3D" id="1.10.30.10">
    <property type="entry name" value="High mobility group box domain"/>
    <property type="match status" value="1"/>
</dbReference>
<dbReference type="GO" id="GO:0005634">
    <property type="term" value="C:nucleus"/>
    <property type="evidence" value="ECO:0007669"/>
    <property type="project" value="UniProtKB-UniRule"/>
</dbReference>
<dbReference type="GO" id="GO:0001228">
    <property type="term" value="F:DNA-binding transcription activator activity, RNA polymerase II-specific"/>
    <property type="evidence" value="ECO:0007669"/>
    <property type="project" value="TreeGrafter"/>
</dbReference>
<evidence type="ECO:0000256" key="3">
    <source>
        <dbReference type="PROSITE-ProRule" id="PRU00267"/>
    </source>
</evidence>
<dbReference type="AlphaFoldDB" id="A0AAN8EQI0"/>
<dbReference type="PROSITE" id="PS50118">
    <property type="entry name" value="HMG_BOX_2"/>
    <property type="match status" value="1"/>
</dbReference>
<evidence type="ECO:0000256" key="2">
    <source>
        <dbReference type="ARBA" id="ARBA00023163"/>
    </source>
</evidence>
<evidence type="ECO:0000259" key="5">
    <source>
        <dbReference type="PROSITE" id="PS50118"/>
    </source>
</evidence>
<dbReference type="InterPro" id="IPR036910">
    <property type="entry name" value="HMG_box_dom_sf"/>
</dbReference>
<dbReference type="GO" id="GO:0000978">
    <property type="term" value="F:RNA polymerase II cis-regulatory region sequence-specific DNA binding"/>
    <property type="evidence" value="ECO:0007669"/>
    <property type="project" value="TreeGrafter"/>
</dbReference>
<feature type="region of interest" description="Disordered" evidence="4">
    <location>
        <begin position="1"/>
        <end position="131"/>
    </location>
</feature>